<protein>
    <submittedName>
        <fullName evidence="1">Uncharacterized protein</fullName>
    </submittedName>
</protein>
<accession>A0A8H2QL15</accession>
<proteinExistence type="predicted"/>
<dbReference type="RefSeq" id="WP_148370141.1">
    <property type="nucleotide sequence ID" value="NZ_VSKM01000009.1"/>
</dbReference>
<dbReference type="Proteomes" id="UP000323324">
    <property type="component" value="Unassembled WGS sequence"/>
</dbReference>
<dbReference type="EMBL" id="VSKM01000009">
    <property type="protein sequence ID" value="TYB73033.1"/>
    <property type="molecule type" value="Genomic_DNA"/>
</dbReference>
<keyword evidence="2" id="KW-1185">Reference proteome</keyword>
<gene>
    <name evidence="1" type="ORF">ES676_09760</name>
</gene>
<dbReference type="AlphaFoldDB" id="A0A8H2QL15"/>
<reference evidence="1 2" key="1">
    <citation type="submission" date="2019-08" db="EMBL/GenBank/DDBJ databases">
        <title>Genomes of Antarctic Bizionia species.</title>
        <authorList>
            <person name="Bowman J.P."/>
        </authorList>
    </citation>
    <scope>NUCLEOTIDE SEQUENCE [LARGE SCALE GENOMIC DNA]</scope>
    <source>
        <strain evidence="1 2">HFD</strain>
    </source>
</reference>
<evidence type="ECO:0000313" key="2">
    <source>
        <dbReference type="Proteomes" id="UP000323324"/>
    </source>
</evidence>
<comment type="caution">
    <text evidence="1">The sequence shown here is derived from an EMBL/GenBank/DDBJ whole genome shotgun (WGS) entry which is preliminary data.</text>
</comment>
<sequence>MKKTNLFYILITTILCVSCSSDDDSSNTNADSINPPNWIHGTWSGSTNTQSGFKFTPDDFITIVINTETSWKEQIKFTNNADVNTNVNETINENEYKIDITVRSNTISYYFEKKSDNIIELTNDPLGELSESLLIKQ</sequence>
<name>A0A8H2QL15_9FLAO</name>
<evidence type="ECO:0000313" key="1">
    <source>
        <dbReference type="EMBL" id="TYB73033.1"/>
    </source>
</evidence>
<organism evidence="1 2">
    <name type="scientific">Bizionia saleffrena</name>
    <dbReference type="NCBI Taxonomy" id="291189"/>
    <lineage>
        <taxon>Bacteria</taxon>
        <taxon>Pseudomonadati</taxon>
        <taxon>Bacteroidota</taxon>
        <taxon>Flavobacteriia</taxon>
        <taxon>Flavobacteriales</taxon>
        <taxon>Flavobacteriaceae</taxon>
        <taxon>Bizionia</taxon>
    </lineage>
</organism>